<feature type="compositionally biased region" description="Polar residues" evidence="1">
    <location>
        <begin position="1"/>
        <end position="14"/>
    </location>
</feature>
<name>A0AAW2Q9N3_9LAMI</name>
<organism evidence="2">
    <name type="scientific">Sesamum angustifolium</name>
    <dbReference type="NCBI Taxonomy" id="2727405"/>
    <lineage>
        <taxon>Eukaryota</taxon>
        <taxon>Viridiplantae</taxon>
        <taxon>Streptophyta</taxon>
        <taxon>Embryophyta</taxon>
        <taxon>Tracheophyta</taxon>
        <taxon>Spermatophyta</taxon>
        <taxon>Magnoliopsida</taxon>
        <taxon>eudicotyledons</taxon>
        <taxon>Gunneridae</taxon>
        <taxon>Pentapetalae</taxon>
        <taxon>asterids</taxon>
        <taxon>lamiids</taxon>
        <taxon>Lamiales</taxon>
        <taxon>Pedaliaceae</taxon>
        <taxon>Sesamum</taxon>
    </lineage>
</organism>
<feature type="region of interest" description="Disordered" evidence="1">
    <location>
        <begin position="1"/>
        <end position="76"/>
    </location>
</feature>
<feature type="compositionally biased region" description="Basic and acidic residues" evidence="1">
    <location>
        <begin position="32"/>
        <end position="53"/>
    </location>
</feature>
<dbReference type="AlphaFoldDB" id="A0AAW2Q9N3"/>
<proteinExistence type="predicted"/>
<comment type="caution">
    <text evidence="2">The sequence shown here is derived from an EMBL/GenBank/DDBJ whole genome shotgun (WGS) entry which is preliminary data.</text>
</comment>
<protein>
    <submittedName>
        <fullName evidence="2">Uncharacterized protein</fullName>
    </submittedName>
</protein>
<gene>
    <name evidence="2" type="ORF">Sangu_0528200</name>
</gene>
<accession>A0AAW2Q9N3</accession>
<dbReference type="EMBL" id="JACGWK010000003">
    <property type="protein sequence ID" value="KAL0364306.1"/>
    <property type="molecule type" value="Genomic_DNA"/>
</dbReference>
<reference evidence="2" key="1">
    <citation type="submission" date="2020-06" db="EMBL/GenBank/DDBJ databases">
        <authorList>
            <person name="Li T."/>
            <person name="Hu X."/>
            <person name="Zhang T."/>
            <person name="Song X."/>
            <person name="Zhang H."/>
            <person name="Dai N."/>
            <person name="Sheng W."/>
            <person name="Hou X."/>
            <person name="Wei L."/>
        </authorList>
    </citation>
    <scope>NUCLEOTIDE SEQUENCE</scope>
    <source>
        <strain evidence="2">G01</strain>
        <tissue evidence="2">Leaf</tissue>
    </source>
</reference>
<feature type="compositionally biased region" description="Basic and acidic residues" evidence="1">
    <location>
        <begin position="64"/>
        <end position="76"/>
    </location>
</feature>
<evidence type="ECO:0000256" key="1">
    <source>
        <dbReference type="SAM" id="MobiDB-lite"/>
    </source>
</evidence>
<sequence length="76" mass="8598">MYSTYKSANSSPVSDSPHDEFSPYGQMAKSDWSYKEMLKKGKKEEDGEGKDDNTLPESLEAFANDEKAEIAEKDRK</sequence>
<reference evidence="2" key="2">
    <citation type="journal article" date="2024" name="Plant">
        <title>Genomic evolution and insights into agronomic trait innovations of Sesamum species.</title>
        <authorList>
            <person name="Miao H."/>
            <person name="Wang L."/>
            <person name="Qu L."/>
            <person name="Liu H."/>
            <person name="Sun Y."/>
            <person name="Le M."/>
            <person name="Wang Q."/>
            <person name="Wei S."/>
            <person name="Zheng Y."/>
            <person name="Lin W."/>
            <person name="Duan Y."/>
            <person name="Cao H."/>
            <person name="Xiong S."/>
            <person name="Wang X."/>
            <person name="Wei L."/>
            <person name="Li C."/>
            <person name="Ma Q."/>
            <person name="Ju M."/>
            <person name="Zhao R."/>
            <person name="Li G."/>
            <person name="Mu C."/>
            <person name="Tian Q."/>
            <person name="Mei H."/>
            <person name="Zhang T."/>
            <person name="Gao T."/>
            <person name="Zhang H."/>
        </authorList>
    </citation>
    <scope>NUCLEOTIDE SEQUENCE</scope>
    <source>
        <strain evidence="2">G01</strain>
    </source>
</reference>
<evidence type="ECO:0000313" key="2">
    <source>
        <dbReference type="EMBL" id="KAL0364306.1"/>
    </source>
</evidence>